<dbReference type="Proteomes" id="UP000198824">
    <property type="component" value="Unassembled WGS sequence"/>
</dbReference>
<protein>
    <recommendedName>
        <fullName evidence="1">DUF4440 domain-containing protein</fullName>
    </recommendedName>
</protein>
<evidence type="ECO:0000313" key="2">
    <source>
        <dbReference type="EMBL" id="SFR98717.1"/>
    </source>
</evidence>
<sequence length="133" mass="13884">MPAGDAAGAICLLRARHNAALTARDLAGAVALTVPDSVLVTGDGSLVRGAKAIRAAWAASFAQPGYAGYRRSPDLIQTSEDGTRAAESGRWEGLLGPVRSAGTYLAHWEARAEGWRVVAELYVTLEEAPRAPA</sequence>
<accession>A0A1I6L5N4</accession>
<dbReference type="STRING" id="1166337.SAMN05192580_2323"/>
<dbReference type="Pfam" id="PF14534">
    <property type="entry name" value="DUF4440"/>
    <property type="match status" value="1"/>
</dbReference>
<dbReference type="SUPFAM" id="SSF54427">
    <property type="entry name" value="NTF2-like"/>
    <property type="match status" value="1"/>
</dbReference>
<dbReference type="InterPro" id="IPR032710">
    <property type="entry name" value="NTF2-like_dom_sf"/>
</dbReference>
<name>A0A1I6L5N4_9SPHN</name>
<evidence type="ECO:0000259" key="1">
    <source>
        <dbReference type="Pfam" id="PF14534"/>
    </source>
</evidence>
<keyword evidence="3" id="KW-1185">Reference proteome</keyword>
<feature type="domain" description="DUF4440" evidence="1">
    <location>
        <begin position="12"/>
        <end position="117"/>
    </location>
</feature>
<reference evidence="2 3" key="1">
    <citation type="submission" date="2016-10" db="EMBL/GenBank/DDBJ databases">
        <authorList>
            <person name="de Groot N.N."/>
        </authorList>
    </citation>
    <scope>NUCLEOTIDE SEQUENCE [LARGE SCALE GENOMIC DNA]</scope>
    <source>
        <strain evidence="2 3">S5-249</strain>
    </source>
</reference>
<dbReference type="RefSeq" id="WP_093314706.1">
    <property type="nucleotide sequence ID" value="NZ_FOZG01000002.1"/>
</dbReference>
<dbReference type="AlphaFoldDB" id="A0A1I6L5N4"/>
<dbReference type="EMBL" id="FOZG01000002">
    <property type="protein sequence ID" value="SFR98717.1"/>
    <property type="molecule type" value="Genomic_DNA"/>
</dbReference>
<dbReference type="OrthoDB" id="7375768at2"/>
<evidence type="ECO:0000313" key="3">
    <source>
        <dbReference type="Proteomes" id="UP000198824"/>
    </source>
</evidence>
<organism evidence="2 3">
    <name type="scientific">Sphingomonas jatrophae</name>
    <dbReference type="NCBI Taxonomy" id="1166337"/>
    <lineage>
        <taxon>Bacteria</taxon>
        <taxon>Pseudomonadati</taxon>
        <taxon>Pseudomonadota</taxon>
        <taxon>Alphaproteobacteria</taxon>
        <taxon>Sphingomonadales</taxon>
        <taxon>Sphingomonadaceae</taxon>
        <taxon>Sphingomonas</taxon>
    </lineage>
</organism>
<dbReference type="InterPro" id="IPR027843">
    <property type="entry name" value="DUF4440"/>
</dbReference>
<proteinExistence type="predicted"/>
<dbReference type="Gene3D" id="3.10.450.50">
    <property type="match status" value="1"/>
</dbReference>
<gene>
    <name evidence="2" type="ORF">SAMN05192580_2323</name>
</gene>